<protein>
    <submittedName>
        <fullName evidence="2">Uncharacterized protein</fullName>
    </submittedName>
</protein>
<evidence type="ECO:0000256" key="1">
    <source>
        <dbReference type="SAM" id="MobiDB-lite"/>
    </source>
</evidence>
<evidence type="ECO:0000313" key="5">
    <source>
        <dbReference type="Proteomes" id="UP000281549"/>
    </source>
</evidence>
<feature type="compositionally biased region" description="Basic and acidic residues" evidence="1">
    <location>
        <begin position="190"/>
        <end position="199"/>
    </location>
</feature>
<feature type="region of interest" description="Disordered" evidence="1">
    <location>
        <begin position="138"/>
        <end position="227"/>
    </location>
</feature>
<sequence>MPSYNLRQKRNSSSSDASNDNPPAKKLSISKSNPYYKIFEDFPDIPADYLSYLRELGVKSVSDVKDVDHLLKQIETLVATKKKKLHKSGETVLYPVLRKTFFKAWLNFMHYIATTEKESVEKGLLSWKHWTDAKIKQRLSSKKRKASKSIAENEKRPKSPTKGKRSVPFSPSELKKKKDALKSIHPLHKIKSEDLLKQKRDLKRLPSPKKTKKVPRPVDLIGQKRKLHSVDPVVHYDPIIRSPVKSPRRN</sequence>
<accession>A0A075AZG7</accession>
<keyword evidence="4" id="KW-1185">Reference proteome</keyword>
<reference evidence="2 4" key="1">
    <citation type="journal article" date="2013" name="Curr. Biol.">
        <title>Shared signatures of parasitism and phylogenomics unite Cryptomycota and microsporidia.</title>
        <authorList>
            <person name="James T.Y."/>
            <person name="Pelin A."/>
            <person name="Bonen L."/>
            <person name="Ahrendt S."/>
            <person name="Sain D."/>
            <person name="Corradi N."/>
            <person name="Stajich J.E."/>
        </authorList>
    </citation>
    <scope>NUCLEOTIDE SEQUENCE [LARGE SCALE GENOMIC DNA]</scope>
    <source>
        <strain evidence="2 4">CSF55</strain>
        <strain evidence="2 4">CSF55</strain>
    </source>
</reference>
<feature type="compositionally biased region" description="Basic and acidic residues" evidence="1">
    <location>
        <begin position="173"/>
        <end position="182"/>
    </location>
</feature>
<evidence type="ECO:0000313" key="4">
    <source>
        <dbReference type="Proteomes" id="UP000030755"/>
    </source>
</evidence>
<reference evidence="5" key="2">
    <citation type="journal article" date="2018" name="Nat. Microbiol.">
        <title>Leveraging single-cell genomics to expand the fungal tree of life.</title>
        <authorList>
            <person name="Ahrendt S.R."/>
            <person name="Quandt C.A."/>
            <person name="Ciobanu D."/>
            <person name="Clum A."/>
            <person name="Salamov A."/>
            <person name="Andreopoulos B."/>
            <person name="Cheng J.F."/>
            <person name="Woyke T."/>
            <person name="Pelin A."/>
            <person name="Henrissat B."/>
            <person name="Reynolds N.K."/>
            <person name="Benny G.L."/>
            <person name="Smith M.E."/>
            <person name="James T.Y."/>
            <person name="Grigoriev I.V."/>
        </authorList>
    </citation>
    <scope>NUCLEOTIDE SEQUENCE [LARGE SCALE GENOMIC DNA]</scope>
    <source>
        <strain evidence="5">CSF55</strain>
    </source>
</reference>
<gene>
    <name evidence="2" type="ORF">O9G_004362</name>
    <name evidence="3" type="ORF">ROZALSC1DRAFT_27037</name>
</gene>
<feature type="compositionally biased region" description="Low complexity" evidence="1">
    <location>
        <begin position="11"/>
        <end position="24"/>
    </location>
</feature>
<dbReference type="Proteomes" id="UP000281549">
    <property type="component" value="Unassembled WGS sequence"/>
</dbReference>
<dbReference type="EMBL" id="ML004944">
    <property type="protein sequence ID" value="RKP21581.1"/>
    <property type="molecule type" value="Genomic_DNA"/>
</dbReference>
<feature type="region of interest" description="Disordered" evidence="1">
    <location>
        <begin position="1"/>
        <end position="29"/>
    </location>
</feature>
<proteinExistence type="predicted"/>
<feature type="compositionally biased region" description="Basic residues" evidence="1">
    <location>
        <begin position="200"/>
        <end position="215"/>
    </location>
</feature>
<reference evidence="3" key="3">
    <citation type="submission" date="2018-08" db="EMBL/GenBank/DDBJ databases">
        <title>Leveraging single-cell genomics to expand the Fungal Tree of Life.</title>
        <authorList>
            <consortium name="DOE Joint Genome Institute"/>
            <person name="Ahrendt S.R."/>
            <person name="Quandt C.A."/>
            <person name="Ciobanu D."/>
            <person name="Clum A."/>
            <person name="Salamov A."/>
            <person name="Andreopoulos B."/>
            <person name="Cheng J.-F."/>
            <person name="Woyke T."/>
            <person name="Pelin A."/>
            <person name="Henrissat B."/>
            <person name="Reynolds N."/>
            <person name="Benny G.L."/>
            <person name="Smith M.E."/>
            <person name="James T.Y."/>
            <person name="Grigoriev I.V."/>
        </authorList>
    </citation>
    <scope>NUCLEOTIDE SEQUENCE</scope>
    <source>
        <strain evidence="3">CSF55</strain>
    </source>
</reference>
<dbReference type="AlphaFoldDB" id="A0A075AZG7"/>
<evidence type="ECO:0000313" key="3">
    <source>
        <dbReference type="EMBL" id="RKP21581.1"/>
    </source>
</evidence>
<dbReference type="EMBL" id="KE560772">
    <property type="protein sequence ID" value="EPZ35705.1"/>
    <property type="molecule type" value="Genomic_DNA"/>
</dbReference>
<organism evidence="2 4">
    <name type="scientific">Rozella allomycis (strain CSF55)</name>
    <dbReference type="NCBI Taxonomy" id="988480"/>
    <lineage>
        <taxon>Eukaryota</taxon>
        <taxon>Fungi</taxon>
        <taxon>Fungi incertae sedis</taxon>
        <taxon>Cryptomycota</taxon>
        <taxon>Cryptomycota incertae sedis</taxon>
        <taxon>Rozella</taxon>
    </lineage>
</organism>
<evidence type="ECO:0000313" key="2">
    <source>
        <dbReference type="EMBL" id="EPZ35705.1"/>
    </source>
</evidence>
<dbReference type="HOGENOM" id="CLU_1111883_0_0_1"/>
<name>A0A075AZG7_ROZAC</name>
<dbReference type="Proteomes" id="UP000030755">
    <property type="component" value="Unassembled WGS sequence"/>
</dbReference>
<feature type="compositionally biased region" description="Basic residues" evidence="1">
    <location>
        <begin position="138"/>
        <end position="147"/>
    </location>
</feature>